<keyword evidence="2" id="KW-1185">Reference proteome</keyword>
<gene>
    <name evidence="1" type="ORF">O181_114458</name>
</gene>
<evidence type="ECO:0000313" key="2">
    <source>
        <dbReference type="Proteomes" id="UP000765509"/>
    </source>
</evidence>
<reference evidence="1" key="1">
    <citation type="submission" date="2021-03" db="EMBL/GenBank/DDBJ databases">
        <title>Draft genome sequence of rust myrtle Austropuccinia psidii MF-1, a brazilian biotype.</title>
        <authorList>
            <person name="Quecine M.C."/>
            <person name="Pachon D.M.R."/>
            <person name="Bonatelli M.L."/>
            <person name="Correr F.H."/>
            <person name="Franceschini L.M."/>
            <person name="Leite T.F."/>
            <person name="Margarido G.R.A."/>
            <person name="Almeida C.A."/>
            <person name="Ferrarezi J.A."/>
            <person name="Labate C.A."/>
        </authorList>
    </citation>
    <scope>NUCLEOTIDE SEQUENCE</scope>
    <source>
        <strain evidence="1">MF-1</strain>
    </source>
</reference>
<accession>A0A9Q3PUK4</accession>
<dbReference type="AlphaFoldDB" id="A0A9Q3PUK4"/>
<name>A0A9Q3PUK4_9BASI</name>
<evidence type="ECO:0000313" key="1">
    <source>
        <dbReference type="EMBL" id="MBW0574743.1"/>
    </source>
</evidence>
<dbReference type="EMBL" id="AVOT02094832">
    <property type="protein sequence ID" value="MBW0574743.1"/>
    <property type="molecule type" value="Genomic_DNA"/>
</dbReference>
<protein>
    <submittedName>
        <fullName evidence="1">Uncharacterized protein</fullName>
    </submittedName>
</protein>
<dbReference type="Proteomes" id="UP000765509">
    <property type="component" value="Unassembled WGS sequence"/>
</dbReference>
<proteinExistence type="predicted"/>
<organism evidence="1 2">
    <name type="scientific">Austropuccinia psidii MF-1</name>
    <dbReference type="NCBI Taxonomy" id="1389203"/>
    <lineage>
        <taxon>Eukaryota</taxon>
        <taxon>Fungi</taxon>
        <taxon>Dikarya</taxon>
        <taxon>Basidiomycota</taxon>
        <taxon>Pucciniomycotina</taxon>
        <taxon>Pucciniomycetes</taxon>
        <taxon>Pucciniales</taxon>
        <taxon>Sphaerophragmiaceae</taxon>
        <taxon>Austropuccinia</taxon>
    </lineage>
</organism>
<sequence>MPEPQRPDGGGAEGEASVSSVSLELMAKEWCSRIIQFFRINTPILKSSSMDQAQKPAMALNLGPKTFPAILGKVRFLWSWTLSMSPGHLGDKLFHGHFLWSCRPPGSLA</sequence>
<comment type="caution">
    <text evidence="1">The sequence shown here is derived from an EMBL/GenBank/DDBJ whole genome shotgun (WGS) entry which is preliminary data.</text>
</comment>